<dbReference type="InterPro" id="IPR025419">
    <property type="entry name" value="DUF4142"/>
</dbReference>
<reference evidence="3 4" key="1">
    <citation type="submission" date="2018-10" db="EMBL/GenBank/DDBJ databases">
        <title>Genomic Encyclopedia of Archaeal and Bacterial Type Strains, Phase II (KMG-II): from individual species to whole genera.</title>
        <authorList>
            <person name="Goeker M."/>
        </authorList>
    </citation>
    <scope>NUCLEOTIDE SEQUENCE [LARGE SCALE GENOMIC DNA]</scope>
    <source>
        <strain evidence="3 4">DSM 18602</strain>
    </source>
</reference>
<keyword evidence="1" id="KW-0732">Signal</keyword>
<evidence type="ECO:0000313" key="4">
    <source>
        <dbReference type="Proteomes" id="UP000268007"/>
    </source>
</evidence>
<dbReference type="AlphaFoldDB" id="A0A495IWC2"/>
<evidence type="ECO:0000313" key="3">
    <source>
        <dbReference type="EMBL" id="RKR80324.1"/>
    </source>
</evidence>
<dbReference type="RefSeq" id="WP_121196068.1">
    <property type="nucleotide sequence ID" value="NZ_RBKU01000001.1"/>
</dbReference>
<accession>A0A495IWC2</accession>
<evidence type="ECO:0000259" key="2">
    <source>
        <dbReference type="Pfam" id="PF13628"/>
    </source>
</evidence>
<protein>
    <submittedName>
        <fullName evidence="3">Putative membrane protein</fullName>
    </submittedName>
</protein>
<feature type="chain" id="PRO_5019856727" evidence="1">
    <location>
        <begin position="20"/>
        <end position="195"/>
    </location>
</feature>
<sequence length="195" mass="20766">MKKLSYLLMIAGAMYTLQACNSHPKDAKETADSVNKTKDTTTNAMNTGGIAVTNDDAKFATAAATGGMAEVALGKLALTKTANPAIKDFATMMVTDHGKANDQLMAIARTKNITLPAAVDSTHQKKMDKLSKLSGTDFDKAYVDAMVDGHKKTLSLLQDEAKDGKDADLKAFAETTAPTVQMHLDAINKIHSSMK</sequence>
<dbReference type="Proteomes" id="UP000268007">
    <property type="component" value="Unassembled WGS sequence"/>
</dbReference>
<feature type="domain" description="DUF4142" evidence="2">
    <location>
        <begin position="55"/>
        <end position="189"/>
    </location>
</feature>
<dbReference type="EMBL" id="RBKU01000001">
    <property type="protein sequence ID" value="RKR80324.1"/>
    <property type="molecule type" value="Genomic_DNA"/>
</dbReference>
<dbReference type="PANTHER" id="PTHR38593:SF1">
    <property type="entry name" value="BLR2558 PROTEIN"/>
    <property type="match status" value="1"/>
</dbReference>
<keyword evidence="4" id="KW-1185">Reference proteome</keyword>
<dbReference type="InterPro" id="IPR012347">
    <property type="entry name" value="Ferritin-like"/>
</dbReference>
<dbReference type="PROSITE" id="PS51257">
    <property type="entry name" value="PROKAR_LIPOPROTEIN"/>
    <property type="match status" value="1"/>
</dbReference>
<evidence type="ECO:0000256" key="1">
    <source>
        <dbReference type="SAM" id="SignalP"/>
    </source>
</evidence>
<comment type="caution">
    <text evidence="3">The sequence shown here is derived from an EMBL/GenBank/DDBJ whole genome shotgun (WGS) entry which is preliminary data.</text>
</comment>
<proteinExistence type="predicted"/>
<name>A0A495IWC2_9SPHI</name>
<feature type="signal peptide" evidence="1">
    <location>
        <begin position="1"/>
        <end position="19"/>
    </location>
</feature>
<dbReference type="PANTHER" id="PTHR38593">
    <property type="entry name" value="BLR2558 PROTEIN"/>
    <property type="match status" value="1"/>
</dbReference>
<gene>
    <name evidence="3" type="ORF">BDD43_0421</name>
</gene>
<dbReference type="Gene3D" id="1.20.1260.10">
    <property type="match status" value="1"/>
</dbReference>
<dbReference type="Pfam" id="PF13628">
    <property type="entry name" value="DUF4142"/>
    <property type="match status" value="1"/>
</dbReference>
<organism evidence="3 4">
    <name type="scientific">Mucilaginibacter gracilis</name>
    <dbReference type="NCBI Taxonomy" id="423350"/>
    <lineage>
        <taxon>Bacteria</taxon>
        <taxon>Pseudomonadati</taxon>
        <taxon>Bacteroidota</taxon>
        <taxon>Sphingobacteriia</taxon>
        <taxon>Sphingobacteriales</taxon>
        <taxon>Sphingobacteriaceae</taxon>
        <taxon>Mucilaginibacter</taxon>
    </lineage>
</organism>
<dbReference type="OrthoDB" id="883203at2"/>